<sequence length="185" mass="20905">MDKFKQVLIILTALSILTSSCLFYQNQNLQKKISQLSIQPSPSPTSFPETPSADPTTDWKLYQGKYFSFKHPQNWTNNTSNNLEVIGLRISPNALFETSYKNYSYEKGVQSFADRKSSKLTISNKEATRFEMTGSGDILPRNSSIISFVVKGIGDTSYSIVFNGDQKDITEQLINQILSTFQFLD</sequence>
<dbReference type="EMBL" id="PCTU01000032">
    <property type="protein sequence ID" value="PIP88301.1"/>
    <property type="molecule type" value="Genomic_DNA"/>
</dbReference>
<organism evidence="2 3">
    <name type="scientific">Candidatus Beckwithbacteria bacterium CG22_combo_CG10-13_8_21_14_all_01_47_9</name>
    <dbReference type="NCBI Taxonomy" id="1974496"/>
    <lineage>
        <taxon>Bacteria</taxon>
        <taxon>Candidatus Beckwithiibacteriota</taxon>
    </lineage>
</organism>
<feature type="compositionally biased region" description="Low complexity" evidence="1">
    <location>
        <begin position="35"/>
        <end position="52"/>
    </location>
</feature>
<reference evidence="2 3" key="1">
    <citation type="submission" date="2017-09" db="EMBL/GenBank/DDBJ databases">
        <title>Depth-based differentiation of microbial function through sediment-hosted aquifers and enrichment of novel symbionts in the deep terrestrial subsurface.</title>
        <authorList>
            <person name="Probst A.J."/>
            <person name="Ladd B."/>
            <person name="Jarett J.K."/>
            <person name="Geller-Mcgrath D.E."/>
            <person name="Sieber C.M."/>
            <person name="Emerson J.B."/>
            <person name="Anantharaman K."/>
            <person name="Thomas B.C."/>
            <person name="Malmstrom R."/>
            <person name="Stieglmeier M."/>
            <person name="Klingl A."/>
            <person name="Woyke T."/>
            <person name="Ryan C.M."/>
            <person name="Banfield J.F."/>
        </authorList>
    </citation>
    <scope>NUCLEOTIDE SEQUENCE [LARGE SCALE GENOMIC DNA]</scope>
    <source>
        <strain evidence="2">CG22_combo_CG10-13_8_21_14_all_01_47_9</strain>
    </source>
</reference>
<comment type="caution">
    <text evidence="2">The sequence shown here is derived from an EMBL/GenBank/DDBJ whole genome shotgun (WGS) entry which is preliminary data.</text>
</comment>
<name>A0A2H0E229_9BACT</name>
<gene>
    <name evidence="2" type="ORF">COW80_01090</name>
</gene>
<dbReference type="PROSITE" id="PS51257">
    <property type="entry name" value="PROKAR_LIPOPROTEIN"/>
    <property type="match status" value="1"/>
</dbReference>
<accession>A0A2H0E229</accession>
<dbReference type="AlphaFoldDB" id="A0A2H0E229"/>
<evidence type="ECO:0000313" key="3">
    <source>
        <dbReference type="Proteomes" id="UP000229981"/>
    </source>
</evidence>
<proteinExistence type="predicted"/>
<evidence type="ECO:0000313" key="2">
    <source>
        <dbReference type="EMBL" id="PIP88301.1"/>
    </source>
</evidence>
<evidence type="ECO:0000256" key="1">
    <source>
        <dbReference type="SAM" id="MobiDB-lite"/>
    </source>
</evidence>
<dbReference type="Proteomes" id="UP000229981">
    <property type="component" value="Unassembled WGS sequence"/>
</dbReference>
<protein>
    <submittedName>
        <fullName evidence="2">Uncharacterized protein</fullName>
    </submittedName>
</protein>
<feature type="region of interest" description="Disordered" evidence="1">
    <location>
        <begin position="35"/>
        <end position="54"/>
    </location>
</feature>